<dbReference type="EMBL" id="SJSL01000002">
    <property type="protein sequence ID" value="TCD00840.1"/>
    <property type="molecule type" value="Genomic_DNA"/>
</dbReference>
<dbReference type="Proteomes" id="UP000293347">
    <property type="component" value="Unassembled WGS sequence"/>
</dbReference>
<sequence length="104" mass="11520">MRIFAYILVIVVLVLNLVPCADTHDINNENVSSYCAEQQSSHKRTSADACTPFCHCSCCAASTTLKMGATLKAPFHSFKTAGLYYMEDSYSTISHIIWQPPKLV</sequence>
<reference evidence="1 2" key="1">
    <citation type="submission" date="2019-02" db="EMBL/GenBank/DDBJ databases">
        <title>Pedobacter sp. RP-1-14 sp. nov., isolated from Arctic soil.</title>
        <authorList>
            <person name="Dahal R.H."/>
        </authorList>
    </citation>
    <scope>NUCLEOTIDE SEQUENCE [LARGE SCALE GENOMIC DNA]</scope>
    <source>
        <strain evidence="1 2">RP-1-14</strain>
    </source>
</reference>
<protein>
    <submittedName>
        <fullName evidence="1">Uncharacterized protein</fullName>
    </submittedName>
</protein>
<dbReference type="Pfam" id="PF20365">
    <property type="entry name" value="DUF6660"/>
    <property type="match status" value="1"/>
</dbReference>
<comment type="caution">
    <text evidence="1">The sequence shown here is derived from an EMBL/GenBank/DDBJ whole genome shotgun (WGS) entry which is preliminary data.</text>
</comment>
<proteinExistence type="predicted"/>
<evidence type="ECO:0000313" key="1">
    <source>
        <dbReference type="EMBL" id="TCD00840.1"/>
    </source>
</evidence>
<gene>
    <name evidence="1" type="ORF">EZ437_08670</name>
</gene>
<evidence type="ECO:0000313" key="2">
    <source>
        <dbReference type="Proteomes" id="UP000293347"/>
    </source>
</evidence>
<dbReference type="AlphaFoldDB" id="A0A4R0NJF6"/>
<dbReference type="RefSeq" id="WP_131595348.1">
    <property type="nucleotide sequence ID" value="NZ_SJSL01000002.1"/>
</dbReference>
<dbReference type="OrthoDB" id="997115at2"/>
<organism evidence="1 2">
    <name type="scientific">Pedobacter psychroterrae</name>
    <dbReference type="NCBI Taxonomy" id="2530453"/>
    <lineage>
        <taxon>Bacteria</taxon>
        <taxon>Pseudomonadati</taxon>
        <taxon>Bacteroidota</taxon>
        <taxon>Sphingobacteriia</taxon>
        <taxon>Sphingobacteriales</taxon>
        <taxon>Sphingobacteriaceae</taxon>
        <taxon>Pedobacter</taxon>
    </lineage>
</organism>
<dbReference type="InterPro" id="IPR046601">
    <property type="entry name" value="DUF6660"/>
</dbReference>
<keyword evidence="2" id="KW-1185">Reference proteome</keyword>
<name>A0A4R0NJF6_9SPHI</name>
<accession>A0A4R0NJF6</accession>